<evidence type="ECO:0000256" key="1">
    <source>
        <dbReference type="ARBA" id="ARBA00004953"/>
    </source>
</evidence>
<dbReference type="CDD" id="cd11644">
    <property type="entry name" value="Precorrin-6Y-MT"/>
    <property type="match status" value="1"/>
</dbReference>
<dbReference type="SUPFAM" id="SSF53335">
    <property type="entry name" value="S-adenosyl-L-methionine-dependent methyltransferases"/>
    <property type="match status" value="1"/>
</dbReference>
<dbReference type="EMBL" id="FZNT01000004">
    <property type="protein sequence ID" value="SNR51590.1"/>
    <property type="molecule type" value="Genomic_DNA"/>
</dbReference>
<keyword evidence="2" id="KW-0169">Cobalamin biosynthesis</keyword>
<dbReference type="Gene3D" id="3.40.50.150">
    <property type="entry name" value="Vaccinia Virus protein VP39"/>
    <property type="match status" value="1"/>
</dbReference>
<dbReference type="NCBIfam" id="TIGR02469">
    <property type="entry name" value="CbiT"/>
    <property type="match status" value="1"/>
</dbReference>
<dbReference type="CDD" id="cd02440">
    <property type="entry name" value="AdoMet_MTases"/>
    <property type="match status" value="1"/>
</dbReference>
<dbReference type="PANTHER" id="PTHR43182:SF1">
    <property type="entry name" value="COBALT-PRECORRIN-7 C(5)-METHYLTRANSFERASE"/>
    <property type="match status" value="1"/>
</dbReference>
<dbReference type="InterPro" id="IPR029063">
    <property type="entry name" value="SAM-dependent_MTases_sf"/>
</dbReference>
<dbReference type="SUPFAM" id="SSF53790">
    <property type="entry name" value="Tetrapyrrole methylase"/>
    <property type="match status" value="1"/>
</dbReference>
<organism evidence="6 7">
    <name type="scientific">Lutibacter agarilyticus</name>
    <dbReference type="NCBI Taxonomy" id="1109740"/>
    <lineage>
        <taxon>Bacteria</taxon>
        <taxon>Pseudomonadati</taxon>
        <taxon>Bacteroidota</taxon>
        <taxon>Flavobacteriia</taxon>
        <taxon>Flavobacteriales</taxon>
        <taxon>Flavobacteriaceae</taxon>
        <taxon>Lutibacter</taxon>
    </lineage>
</organism>
<dbReference type="InterPro" id="IPR050714">
    <property type="entry name" value="Cobalamin_biosynth_MTase"/>
</dbReference>
<dbReference type="GO" id="GO:0009236">
    <property type="term" value="P:cobalamin biosynthetic process"/>
    <property type="evidence" value="ECO:0007669"/>
    <property type="project" value="UniProtKB-UniPathway"/>
</dbReference>
<keyword evidence="3 6" id="KW-0489">Methyltransferase</keyword>
<dbReference type="UniPathway" id="UPA00148"/>
<evidence type="ECO:0000313" key="6">
    <source>
        <dbReference type="EMBL" id="SNR51590.1"/>
    </source>
</evidence>
<evidence type="ECO:0000313" key="7">
    <source>
        <dbReference type="Proteomes" id="UP000198384"/>
    </source>
</evidence>
<accession>A0A238WYR3</accession>
<dbReference type="PIRSF" id="PIRSF036428">
    <property type="entry name" value="CobL"/>
    <property type="match status" value="1"/>
</dbReference>
<dbReference type="AlphaFoldDB" id="A0A238WYR3"/>
<keyword evidence="4 6" id="KW-0808">Transferase</keyword>
<name>A0A238WYR3_9FLAO</name>
<protein>
    <submittedName>
        <fullName evidence="6">Precorrin-6Y C5,15-methyltransferase (Decarboxylating)</fullName>
    </submittedName>
</protein>
<dbReference type="NCBIfam" id="TIGR02467">
    <property type="entry name" value="CbiE"/>
    <property type="match status" value="1"/>
</dbReference>
<evidence type="ECO:0000256" key="3">
    <source>
        <dbReference type="ARBA" id="ARBA00022603"/>
    </source>
</evidence>
<dbReference type="Gene3D" id="3.40.1010.10">
    <property type="entry name" value="Cobalt-precorrin-4 Transmethylase, Domain 1"/>
    <property type="match status" value="1"/>
</dbReference>
<dbReference type="InterPro" id="IPR014777">
    <property type="entry name" value="4pyrrole_Mease_sub1"/>
</dbReference>
<evidence type="ECO:0000256" key="2">
    <source>
        <dbReference type="ARBA" id="ARBA00022573"/>
    </source>
</evidence>
<comment type="pathway">
    <text evidence="1">Cofactor biosynthesis; adenosylcobalamin biosynthesis.</text>
</comment>
<dbReference type="Proteomes" id="UP000198384">
    <property type="component" value="Unassembled WGS sequence"/>
</dbReference>
<dbReference type="RefSeq" id="WP_089381305.1">
    <property type="nucleotide sequence ID" value="NZ_FZNT01000004.1"/>
</dbReference>
<dbReference type="InterPro" id="IPR012818">
    <property type="entry name" value="CbiE"/>
</dbReference>
<dbReference type="InterPro" id="IPR006365">
    <property type="entry name" value="Cbl_synth_CobL"/>
</dbReference>
<evidence type="ECO:0000256" key="4">
    <source>
        <dbReference type="ARBA" id="ARBA00022679"/>
    </source>
</evidence>
<dbReference type="OrthoDB" id="9780707at2"/>
<keyword evidence="7" id="KW-1185">Reference proteome</keyword>
<evidence type="ECO:0000256" key="5">
    <source>
        <dbReference type="ARBA" id="ARBA00022691"/>
    </source>
</evidence>
<proteinExistence type="predicted"/>
<dbReference type="PANTHER" id="PTHR43182">
    <property type="entry name" value="COBALT-PRECORRIN-6B C(15)-METHYLTRANSFERASE (DECARBOXYLATING)"/>
    <property type="match status" value="1"/>
</dbReference>
<reference evidence="6 7" key="1">
    <citation type="submission" date="2017-06" db="EMBL/GenBank/DDBJ databases">
        <authorList>
            <person name="Kim H.J."/>
            <person name="Triplett B.A."/>
        </authorList>
    </citation>
    <scope>NUCLEOTIDE SEQUENCE [LARGE SCALE GENOMIC DNA]</scope>
    <source>
        <strain evidence="6 7">DSM 29150</strain>
    </source>
</reference>
<gene>
    <name evidence="6" type="ORF">SAMN06265371_104192</name>
</gene>
<dbReference type="InterPro" id="IPR035996">
    <property type="entry name" value="4pyrrol_Methylase_sf"/>
</dbReference>
<dbReference type="GO" id="GO:0008276">
    <property type="term" value="F:protein methyltransferase activity"/>
    <property type="evidence" value="ECO:0007669"/>
    <property type="project" value="InterPro"/>
</dbReference>
<dbReference type="GO" id="GO:0032259">
    <property type="term" value="P:methylation"/>
    <property type="evidence" value="ECO:0007669"/>
    <property type="project" value="UniProtKB-KW"/>
</dbReference>
<dbReference type="InterPro" id="IPR014008">
    <property type="entry name" value="Cbl_synth_MTase_CbiT"/>
</dbReference>
<sequence>MSKRQHIEFYLVGIGNHSKPIINDAILFLIQSTKVFSGGKRHYELVKSMLPKQHTWIEISGRMDSVLLKYGDAHKPIMIFASGDPFFYGFGNTLKRYMPEASIKSFPYFNSIQRLCQKTMIDYSLLRSVSVHGRVWSALDIALIHEEPLIGVLTDNKKTPAAIAARLLKYGFDNYNITVGEELDGDDEKINTYSLKECQLLNHQNLNCVLLERKFVKNSSFGIPDADFIPLPNRLNMITKMPIRLSTLNALQLKNTAVFWDIGACTGSVSIEAKKHFPHLDITAFEKREECSAIIQLNKERFSTPGINVVIDDFFDLDLSEYPTPDVVFIGGHGNRLKEMIHKIYQLNPSTRFVTNAVKETTSTTFVNELTALDYAIDSTSIQLNQHNKITIHAAVKN</sequence>
<keyword evidence="5" id="KW-0949">S-adenosyl-L-methionine</keyword>